<dbReference type="InterPro" id="IPR036388">
    <property type="entry name" value="WH-like_DNA-bd_sf"/>
</dbReference>
<reference evidence="3 4" key="1">
    <citation type="submission" date="2019-07" db="EMBL/GenBank/DDBJ databases">
        <title>Draft genome for Streptomyces benahoarensis MZ03-48.</title>
        <authorList>
            <person name="Gonzalez-Pimentel J.L."/>
        </authorList>
    </citation>
    <scope>NUCLEOTIDE SEQUENCE [LARGE SCALE GENOMIC DNA]</scope>
    <source>
        <strain evidence="3 4">MZ03-48</strain>
    </source>
</reference>
<feature type="compositionally biased region" description="Gly residues" evidence="1">
    <location>
        <begin position="16"/>
        <end position="29"/>
    </location>
</feature>
<dbReference type="SUPFAM" id="SSF46785">
    <property type="entry name" value="Winged helix' DNA-binding domain"/>
    <property type="match status" value="1"/>
</dbReference>
<dbReference type="PANTHER" id="PTHR37318">
    <property type="entry name" value="BSL7504 PROTEIN"/>
    <property type="match status" value="1"/>
</dbReference>
<dbReference type="InterPro" id="IPR027395">
    <property type="entry name" value="WH_DNA-bd_dom"/>
</dbReference>
<dbReference type="Pfam" id="PF13601">
    <property type="entry name" value="HTH_34"/>
    <property type="match status" value="1"/>
</dbReference>
<sequence length="139" mass="13779">MAQRHRPAGVVAAAGRSGGGVSGDAGPGASGAPQLDAAIHQPTRLAVVAFLSACDEAEFAAVRDCCQVSDSVLSKAASALEAVGYVAIRKGYAGKRARTWLSLTDAGHLALTGHLAALQGIADTARSAGTRARAGGVGE</sequence>
<accession>A0A553YWA4</accession>
<protein>
    <submittedName>
        <fullName evidence="3">Transcriptional regulator</fullName>
    </submittedName>
</protein>
<evidence type="ECO:0000259" key="2">
    <source>
        <dbReference type="Pfam" id="PF13601"/>
    </source>
</evidence>
<feature type="region of interest" description="Disordered" evidence="1">
    <location>
        <begin position="1"/>
        <end position="34"/>
    </location>
</feature>
<gene>
    <name evidence="3" type="ORF">FNZ23_23510</name>
</gene>
<evidence type="ECO:0000256" key="1">
    <source>
        <dbReference type="SAM" id="MobiDB-lite"/>
    </source>
</evidence>
<organism evidence="3 4">
    <name type="scientific">Streptomyces benahoarensis</name>
    <dbReference type="NCBI Taxonomy" id="2595054"/>
    <lineage>
        <taxon>Bacteria</taxon>
        <taxon>Bacillati</taxon>
        <taxon>Actinomycetota</taxon>
        <taxon>Actinomycetes</taxon>
        <taxon>Kitasatosporales</taxon>
        <taxon>Streptomycetaceae</taxon>
        <taxon>Streptomyces</taxon>
    </lineage>
</organism>
<dbReference type="EMBL" id="VKLS01000395">
    <property type="protein sequence ID" value="TSB33508.1"/>
    <property type="molecule type" value="Genomic_DNA"/>
</dbReference>
<dbReference type="OrthoDB" id="4952043at2"/>
<comment type="caution">
    <text evidence="3">The sequence shown here is derived from an EMBL/GenBank/DDBJ whole genome shotgun (WGS) entry which is preliminary data.</text>
</comment>
<evidence type="ECO:0000313" key="4">
    <source>
        <dbReference type="Proteomes" id="UP000320888"/>
    </source>
</evidence>
<feature type="domain" description="Winged helix DNA-binding" evidence="2">
    <location>
        <begin position="44"/>
        <end position="120"/>
    </location>
</feature>
<dbReference type="Gene3D" id="1.10.10.10">
    <property type="entry name" value="Winged helix-like DNA-binding domain superfamily/Winged helix DNA-binding domain"/>
    <property type="match status" value="1"/>
</dbReference>
<dbReference type="Proteomes" id="UP000320888">
    <property type="component" value="Unassembled WGS sequence"/>
</dbReference>
<evidence type="ECO:0000313" key="3">
    <source>
        <dbReference type="EMBL" id="TSB33508.1"/>
    </source>
</evidence>
<keyword evidence="4" id="KW-1185">Reference proteome</keyword>
<name>A0A553YWA4_9ACTN</name>
<dbReference type="InterPro" id="IPR036390">
    <property type="entry name" value="WH_DNA-bd_sf"/>
</dbReference>
<dbReference type="PANTHER" id="PTHR37318:SF1">
    <property type="entry name" value="BSL7504 PROTEIN"/>
    <property type="match status" value="1"/>
</dbReference>
<dbReference type="AlphaFoldDB" id="A0A553YWA4"/>
<proteinExistence type="predicted"/>